<dbReference type="SUPFAM" id="SSF74788">
    <property type="entry name" value="Cullin repeat-like"/>
    <property type="match status" value="1"/>
</dbReference>
<dbReference type="OrthoDB" id="27073at2759"/>
<keyword evidence="2" id="KW-1017">Isopeptide bond</keyword>
<feature type="domain" description="Cullin family profile" evidence="7">
    <location>
        <begin position="420"/>
        <end position="651"/>
    </location>
</feature>
<reference evidence="8 9" key="1">
    <citation type="submission" date="2009-11" db="EMBL/GenBank/DDBJ databases">
        <title>Annotation of Allomyces macrogynus ATCC 38327.</title>
        <authorList>
            <consortium name="The Broad Institute Genome Sequencing Platform"/>
            <person name="Russ C."/>
            <person name="Cuomo C."/>
            <person name="Burger G."/>
            <person name="Gray M.W."/>
            <person name="Holland P.W.H."/>
            <person name="King N."/>
            <person name="Lang F.B.F."/>
            <person name="Roger A.J."/>
            <person name="Ruiz-Trillo I."/>
            <person name="Young S.K."/>
            <person name="Zeng Q."/>
            <person name="Gargeya S."/>
            <person name="Fitzgerald M."/>
            <person name="Haas B."/>
            <person name="Abouelleil A."/>
            <person name="Alvarado L."/>
            <person name="Arachchi H.M."/>
            <person name="Berlin A."/>
            <person name="Chapman S.B."/>
            <person name="Gearin G."/>
            <person name="Goldberg J."/>
            <person name="Griggs A."/>
            <person name="Gujja S."/>
            <person name="Hansen M."/>
            <person name="Heiman D."/>
            <person name="Howarth C."/>
            <person name="Larimer J."/>
            <person name="Lui A."/>
            <person name="MacDonald P.J.P."/>
            <person name="McCowen C."/>
            <person name="Montmayeur A."/>
            <person name="Murphy C."/>
            <person name="Neiman D."/>
            <person name="Pearson M."/>
            <person name="Priest M."/>
            <person name="Roberts A."/>
            <person name="Saif S."/>
            <person name="Shea T."/>
            <person name="Sisk P."/>
            <person name="Stolte C."/>
            <person name="Sykes S."/>
            <person name="Wortman J."/>
            <person name="Nusbaum C."/>
            <person name="Birren B."/>
        </authorList>
    </citation>
    <scope>NUCLEOTIDE SEQUENCE [LARGE SCALE GENOMIC DNA]</scope>
    <source>
        <strain evidence="8 9">ATCC 38327</strain>
    </source>
</reference>
<dbReference type="PANTHER" id="PTHR11932">
    <property type="entry name" value="CULLIN"/>
    <property type="match status" value="1"/>
</dbReference>
<dbReference type="EMBL" id="GG745328">
    <property type="protein sequence ID" value="KNE54728.1"/>
    <property type="molecule type" value="Genomic_DNA"/>
</dbReference>
<dbReference type="SMART" id="SM00884">
    <property type="entry name" value="Cullin_Nedd8"/>
    <property type="match status" value="1"/>
</dbReference>
<evidence type="ECO:0000256" key="5">
    <source>
        <dbReference type="RuleBase" id="RU003829"/>
    </source>
</evidence>
<dbReference type="SUPFAM" id="SSF75632">
    <property type="entry name" value="Cullin homology domain"/>
    <property type="match status" value="1"/>
</dbReference>
<evidence type="ECO:0000256" key="2">
    <source>
        <dbReference type="ARBA" id="ARBA00022499"/>
    </source>
</evidence>
<dbReference type="SMART" id="SM00182">
    <property type="entry name" value="CULLIN"/>
    <property type="match status" value="1"/>
</dbReference>
<organism evidence="8 9">
    <name type="scientific">Allomyces macrogynus (strain ATCC 38327)</name>
    <name type="common">Allomyces javanicus var. macrogynus</name>
    <dbReference type="NCBI Taxonomy" id="578462"/>
    <lineage>
        <taxon>Eukaryota</taxon>
        <taxon>Fungi</taxon>
        <taxon>Fungi incertae sedis</taxon>
        <taxon>Blastocladiomycota</taxon>
        <taxon>Blastocladiomycetes</taxon>
        <taxon>Blastocladiales</taxon>
        <taxon>Blastocladiaceae</taxon>
        <taxon>Allomyces</taxon>
    </lineage>
</organism>
<dbReference type="Proteomes" id="UP000054350">
    <property type="component" value="Unassembled WGS sequence"/>
</dbReference>
<feature type="compositionally biased region" description="Basic residues" evidence="6">
    <location>
        <begin position="16"/>
        <end position="26"/>
    </location>
</feature>
<evidence type="ECO:0000256" key="1">
    <source>
        <dbReference type="ARBA" id="ARBA00006019"/>
    </source>
</evidence>
<evidence type="ECO:0000313" key="8">
    <source>
        <dbReference type="EMBL" id="KNE54728.1"/>
    </source>
</evidence>
<dbReference type="Gene3D" id="1.10.10.10">
    <property type="entry name" value="Winged helix-like DNA-binding domain superfamily/Winged helix DNA-binding domain"/>
    <property type="match status" value="1"/>
</dbReference>
<dbReference type="InterPro" id="IPR001373">
    <property type="entry name" value="Cullin_N"/>
</dbReference>
<dbReference type="GO" id="GO:0031625">
    <property type="term" value="F:ubiquitin protein ligase binding"/>
    <property type="evidence" value="ECO:0007669"/>
    <property type="project" value="InterPro"/>
</dbReference>
<dbReference type="Pfam" id="PF00888">
    <property type="entry name" value="Cullin"/>
    <property type="match status" value="1"/>
</dbReference>
<reference evidence="9" key="2">
    <citation type="submission" date="2009-11" db="EMBL/GenBank/DDBJ databases">
        <title>The Genome Sequence of Allomyces macrogynus strain ATCC 38327.</title>
        <authorList>
            <consortium name="The Broad Institute Genome Sequencing Platform"/>
            <person name="Russ C."/>
            <person name="Cuomo C."/>
            <person name="Shea T."/>
            <person name="Young S.K."/>
            <person name="Zeng Q."/>
            <person name="Koehrsen M."/>
            <person name="Haas B."/>
            <person name="Borodovsky M."/>
            <person name="Guigo R."/>
            <person name="Alvarado L."/>
            <person name="Berlin A."/>
            <person name="Borenstein D."/>
            <person name="Chen Z."/>
            <person name="Engels R."/>
            <person name="Freedman E."/>
            <person name="Gellesch M."/>
            <person name="Goldberg J."/>
            <person name="Griggs A."/>
            <person name="Gujja S."/>
            <person name="Heiman D."/>
            <person name="Hepburn T."/>
            <person name="Howarth C."/>
            <person name="Jen D."/>
            <person name="Larson L."/>
            <person name="Lewis B."/>
            <person name="Mehta T."/>
            <person name="Park D."/>
            <person name="Pearson M."/>
            <person name="Roberts A."/>
            <person name="Saif S."/>
            <person name="Shenoy N."/>
            <person name="Sisk P."/>
            <person name="Stolte C."/>
            <person name="Sykes S."/>
            <person name="Walk T."/>
            <person name="White J."/>
            <person name="Yandava C."/>
            <person name="Burger G."/>
            <person name="Gray M.W."/>
            <person name="Holland P.W.H."/>
            <person name="King N."/>
            <person name="Lang F.B.F."/>
            <person name="Roger A.J."/>
            <person name="Ruiz-Trillo I."/>
            <person name="Lander E."/>
            <person name="Nusbaum C."/>
        </authorList>
    </citation>
    <scope>NUCLEOTIDE SEQUENCE [LARGE SCALE GENOMIC DNA]</scope>
    <source>
        <strain evidence="9">ATCC 38327</strain>
    </source>
</reference>
<dbReference type="InterPro" id="IPR059120">
    <property type="entry name" value="Cullin-like_AB"/>
</dbReference>
<evidence type="ECO:0000259" key="7">
    <source>
        <dbReference type="PROSITE" id="PS50069"/>
    </source>
</evidence>
<feature type="compositionally biased region" description="Low complexity" evidence="6">
    <location>
        <begin position="1"/>
        <end position="11"/>
    </location>
</feature>
<keyword evidence="9" id="KW-1185">Reference proteome</keyword>
<dbReference type="InterPro" id="IPR019559">
    <property type="entry name" value="Cullin_neddylation_domain"/>
</dbReference>
<dbReference type="InterPro" id="IPR036390">
    <property type="entry name" value="WH_DNA-bd_sf"/>
</dbReference>
<sequence>MYSSGSSSSAGGSAGAHRRVKIRPVRKANDSEHDASMDVVLRAMDVIYRRDASSLSFEEIYRSTYTLVLHKRGDDLHRRLLMTMQSILAADVAAKLAPLVGAGAGDFGGDQGRVFLRAVAGLWDHFATSLKLMGDVLMYMDKNHCRRPPKNLPSSWELGLLVFRDHVLRSTTVPVRATLRACLLDQIAAERNGDVIDPSLMRRVLTMLVDLGHSTADPLGVKHPTHIFGETVPHGSVYQADFETAFLAATIDFYKAEAQRLVPSLDVAAYLVQSETRLQEEERRAQQYVHVSTLRPLLQRAREQLLSEHVATLLQTGLATLLFTPAHDPDLNRLFRLLDPVPDGHSKLLDAIAAELTARGQAIHALVTDDARDPAVPWMDAVLTLDRRVTRVLTACFSGKPEFEKRMQTALAGVIHAQPKAAELMAQFLDVHLRRGAVKKGEDEIEAVLKDAVKVLHFLHDKDTFERFYNQHLARRLLRKQSSSEELEKAVIADLRTLGGSQFTTRFEKMLGDMSVSRDLAAQFKDACRAAETRVVDLSVHVLTSSLWPVAAEGGENAACVYPEQAQAALTGFEQFYAKRHPKRVLTWLPHLGTAELKANFPRGAKELSVTTFAMVVLMLFNDRDALRYEDIRAETNIPEPELKRTLQSLSLGKVKVLVKSPPTKEVAEGHRFTYNSDFKDAKYKIKVSAIAARADVDAERAQTLQKVEEERAQITDATVVRIMKARKTMTHNELVTETVRQLAARFMASPALVKKRIESLIEREFLERAAGAHSVYNYLA</sequence>
<dbReference type="InterPro" id="IPR045093">
    <property type="entry name" value="Cullin"/>
</dbReference>
<dbReference type="PROSITE" id="PS50069">
    <property type="entry name" value="CULLIN_2"/>
    <property type="match status" value="1"/>
</dbReference>
<accession>A0A0L0RWJ7</accession>
<dbReference type="eggNOG" id="KOG2166">
    <property type="taxonomic scope" value="Eukaryota"/>
</dbReference>
<dbReference type="STRING" id="578462.A0A0L0RWJ7"/>
<evidence type="ECO:0000313" key="9">
    <source>
        <dbReference type="Proteomes" id="UP000054350"/>
    </source>
</evidence>
<evidence type="ECO:0000256" key="3">
    <source>
        <dbReference type="ARBA" id="ARBA00022843"/>
    </source>
</evidence>
<proteinExistence type="inferred from homology"/>
<dbReference type="FunFam" id="1.20.1310.10:FF:000002">
    <property type="entry name" value="cullin-3 isoform X1"/>
    <property type="match status" value="1"/>
</dbReference>
<name>A0A0L0RWJ7_ALLM3</name>
<dbReference type="InterPro" id="IPR036317">
    <property type="entry name" value="Cullin_homology_sf"/>
</dbReference>
<protein>
    <recommendedName>
        <fullName evidence="7">Cullin family profile domain-containing protein</fullName>
    </recommendedName>
</protein>
<dbReference type="InterPro" id="IPR016158">
    <property type="entry name" value="Cullin_homology"/>
</dbReference>
<comment type="similarity">
    <text evidence="1 4 5">Belongs to the cullin family.</text>
</comment>
<dbReference type="AlphaFoldDB" id="A0A0L0RWJ7"/>
<dbReference type="InterPro" id="IPR036388">
    <property type="entry name" value="WH-like_DNA-bd_sf"/>
</dbReference>
<dbReference type="SUPFAM" id="SSF46785">
    <property type="entry name" value="Winged helix' DNA-binding domain"/>
    <property type="match status" value="1"/>
</dbReference>
<keyword evidence="3" id="KW-0832">Ubl conjugation</keyword>
<dbReference type="FunFam" id="1.20.1310.10:FF:000001">
    <property type="entry name" value="Cullin 3"/>
    <property type="match status" value="1"/>
</dbReference>
<feature type="region of interest" description="Disordered" evidence="6">
    <location>
        <begin position="1"/>
        <end position="29"/>
    </location>
</feature>
<dbReference type="OMA" id="KCINLMK"/>
<evidence type="ECO:0000256" key="6">
    <source>
        <dbReference type="SAM" id="MobiDB-lite"/>
    </source>
</evidence>
<dbReference type="GO" id="GO:0006511">
    <property type="term" value="P:ubiquitin-dependent protein catabolic process"/>
    <property type="evidence" value="ECO:0007669"/>
    <property type="project" value="InterPro"/>
</dbReference>
<dbReference type="Pfam" id="PF10557">
    <property type="entry name" value="Cullin_Nedd8"/>
    <property type="match status" value="1"/>
</dbReference>
<gene>
    <name evidence="8" type="ORF">AMAG_00688</name>
</gene>
<dbReference type="Gene3D" id="3.30.230.130">
    <property type="entry name" value="Cullin, Chain C, Domain 2"/>
    <property type="match status" value="1"/>
</dbReference>
<dbReference type="FunFam" id="1.10.10.10:FF:000014">
    <property type="entry name" value="Cullin 1"/>
    <property type="match status" value="1"/>
</dbReference>
<dbReference type="VEuPathDB" id="FungiDB:AMAG_00688"/>
<evidence type="ECO:0000256" key="4">
    <source>
        <dbReference type="PROSITE-ProRule" id="PRU00330"/>
    </source>
</evidence>
<dbReference type="Gene3D" id="1.20.1310.10">
    <property type="entry name" value="Cullin Repeats"/>
    <property type="match status" value="4"/>
</dbReference>
<dbReference type="InterPro" id="IPR016159">
    <property type="entry name" value="Cullin_repeat-like_dom_sf"/>
</dbReference>
<dbReference type="Pfam" id="PF26557">
    <property type="entry name" value="Cullin_AB"/>
    <property type="match status" value="1"/>
</dbReference>